<dbReference type="EMBL" id="JAQAGZ010000014">
    <property type="protein sequence ID" value="MCZ8514815.1"/>
    <property type="molecule type" value="Genomic_DNA"/>
</dbReference>
<dbReference type="GO" id="GO:0016787">
    <property type="term" value="F:hydrolase activity"/>
    <property type="evidence" value="ECO:0007669"/>
    <property type="project" value="UniProtKB-KW"/>
</dbReference>
<dbReference type="Gene3D" id="3.40.50.1820">
    <property type="entry name" value="alpha/beta hydrolase"/>
    <property type="match status" value="1"/>
</dbReference>
<keyword evidence="2" id="KW-0378">Hydrolase</keyword>
<evidence type="ECO:0000313" key="3">
    <source>
        <dbReference type="Proteomes" id="UP001527882"/>
    </source>
</evidence>
<proteinExistence type="predicted"/>
<reference evidence="2 3" key="1">
    <citation type="submission" date="2022-12" db="EMBL/GenBank/DDBJ databases">
        <title>Draft genome sequence of Paenibacillus sp. dW9.</title>
        <authorList>
            <person name="Choi E.-W."/>
            <person name="Kim D.-U."/>
        </authorList>
    </citation>
    <scope>NUCLEOTIDE SEQUENCE [LARGE SCALE GENOMIC DNA]</scope>
    <source>
        <strain evidence="3">dW9</strain>
    </source>
</reference>
<dbReference type="SUPFAM" id="SSF53474">
    <property type="entry name" value="alpha/beta-Hydrolases"/>
    <property type="match status" value="1"/>
</dbReference>
<organism evidence="2 3">
    <name type="scientific">Paenibacillus gyeongsangnamensis</name>
    <dbReference type="NCBI Taxonomy" id="3388067"/>
    <lineage>
        <taxon>Bacteria</taxon>
        <taxon>Bacillati</taxon>
        <taxon>Bacillota</taxon>
        <taxon>Bacilli</taxon>
        <taxon>Bacillales</taxon>
        <taxon>Paenibacillaceae</taxon>
        <taxon>Paenibacillus</taxon>
    </lineage>
</organism>
<sequence>MIDFAAFPEGKCFVRVEWNEKLISFKGDGYGFCCNRAKRHVYRQGRGGAELPYRHYEGNSDKVLVFLHVISEPSLYLRIFGEAVACAGLATVYLPDLRGYGTNPAKRGHIDYMGQLDDDLEDLIVHIRQAHPDARVILGGHSAAA</sequence>
<evidence type="ECO:0000259" key="1">
    <source>
        <dbReference type="Pfam" id="PF12146"/>
    </source>
</evidence>
<comment type="caution">
    <text evidence="2">The sequence shown here is derived from an EMBL/GenBank/DDBJ whole genome shotgun (WGS) entry which is preliminary data.</text>
</comment>
<keyword evidence="3" id="KW-1185">Reference proteome</keyword>
<protein>
    <submittedName>
        <fullName evidence="2">Alpha/beta hydrolase</fullName>
    </submittedName>
</protein>
<dbReference type="InterPro" id="IPR029058">
    <property type="entry name" value="AB_hydrolase_fold"/>
</dbReference>
<dbReference type="Proteomes" id="UP001527882">
    <property type="component" value="Unassembled WGS sequence"/>
</dbReference>
<name>A0ABT4QD79_9BACL</name>
<dbReference type="Pfam" id="PF12146">
    <property type="entry name" value="Hydrolase_4"/>
    <property type="match status" value="1"/>
</dbReference>
<evidence type="ECO:0000313" key="2">
    <source>
        <dbReference type="EMBL" id="MCZ8514815.1"/>
    </source>
</evidence>
<feature type="domain" description="Serine aminopeptidase S33" evidence="1">
    <location>
        <begin position="59"/>
        <end position="142"/>
    </location>
</feature>
<gene>
    <name evidence="2" type="ORF">O9H85_20820</name>
</gene>
<dbReference type="InterPro" id="IPR022742">
    <property type="entry name" value="Hydrolase_4"/>
</dbReference>
<accession>A0ABT4QD79</accession>
<dbReference type="RefSeq" id="WP_269883345.1">
    <property type="nucleotide sequence ID" value="NZ_JAQAGZ010000014.1"/>
</dbReference>